<name>A0A251V6I3_HELAN</name>
<accession>A0A251V6I3</accession>
<proteinExistence type="predicted"/>
<organism evidence="1 2">
    <name type="scientific">Helianthus annuus</name>
    <name type="common">Common sunflower</name>
    <dbReference type="NCBI Taxonomy" id="4232"/>
    <lineage>
        <taxon>Eukaryota</taxon>
        <taxon>Viridiplantae</taxon>
        <taxon>Streptophyta</taxon>
        <taxon>Embryophyta</taxon>
        <taxon>Tracheophyta</taxon>
        <taxon>Spermatophyta</taxon>
        <taxon>Magnoliopsida</taxon>
        <taxon>eudicotyledons</taxon>
        <taxon>Gunneridae</taxon>
        <taxon>Pentapetalae</taxon>
        <taxon>asterids</taxon>
        <taxon>campanulids</taxon>
        <taxon>Asterales</taxon>
        <taxon>Asteraceae</taxon>
        <taxon>Asteroideae</taxon>
        <taxon>Heliantheae alliance</taxon>
        <taxon>Heliantheae</taxon>
        <taxon>Helianthus</taxon>
    </lineage>
</organism>
<gene>
    <name evidence="1" type="ORF">HannXRQ_Chr03g0073211</name>
</gene>
<dbReference type="InParanoid" id="A0A251V6I3"/>
<protein>
    <submittedName>
        <fullName evidence="1">Putative gag-polypeptide of LTR copia-type</fullName>
    </submittedName>
</protein>
<evidence type="ECO:0000313" key="2">
    <source>
        <dbReference type="Proteomes" id="UP000215914"/>
    </source>
</evidence>
<keyword evidence="2" id="KW-1185">Reference proteome</keyword>
<dbReference type="AlphaFoldDB" id="A0A251V6I3"/>
<dbReference type="Proteomes" id="UP000215914">
    <property type="component" value="Chromosome 3"/>
</dbReference>
<evidence type="ECO:0000313" key="1">
    <source>
        <dbReference type="EMBL" id="OTG31228.1"/>
    </source>
</evidence>
<reference evidence="2" key="1">
    <citation type="journal article" date="2017" name="Nature">
        <title>The sunflower genome provides insights into oil metabolism, flowering and Asterid evolution.</title>
        <authorList>
            <person name="Badouin H."/>
            <person name="Gouzy J."/>
            <person name="Grassa C.J."/>
            <person name="Murat F."/>
            <person name="Staton S.E."/>
            <person name="Cottret L."/>
            <person name="Lelandais-Briere C."/>
            <person name="Owens G.L."/>
            <person name="Carrere S."/>
            <person name="Mayjonade B."/>
            <person name="Legrand L."/>
            <person name="Gill N."/>
            <person name="Kane N.C."/>
            <person name="Bowers J.E."/>
            <person name="Hubner S."/>
            <person name="Bellec A."/>
            <person name="Berard A."/>
            <person name="Berges H."/>
            <person name="Blanchet N."/>
            <person name="Boniface M.C."/>
            <person name="Brunel D."/>
            <person name="Catrice O."/>
            <person name="Chaidir N."/>
            <person name="Claudel C."/>
            <person name="Donnadieu C."/>
            <person name="Faraut T."/>
            <person name="Fievet G."/>
            <person name="Helmstetter N."/>
            <person name="King M."/>
            <person name="Knapp S.J."/>
            <person name="Lai Z."/>
            <person name="Le Paslier M.C."/>
            <person name="Lippi Y."/>
            <person name="Lorenzon L."/>
            <person name="Mandel J.R."/>
            <person name="Marage G."/>
            <person name="Marchand G."/>
            <person name="Marquand E."/>
            <person name="Bret-Mestries E."/>
            <person name="Morien E."/>
            <person name="Nambeesan S."/>
            <person name="Nguyen T."/>
            <person name="Pegot-Espagnet P."/>
            <person name="Pouilly N."/>
            <person name="Raftis F."/>
            <person name="Sallet E."/>
            <person name="Schiex T."/>
            <person name="Thomas J."/>
            <person name="Vandecasteele C."/>
            <person name="Vares D."/>
            <person name="Vear F."/>
            <person name="Vautrin S."/>
            <person name="Crespi M."/>
            <person name="Mangin B."/>
            <person name="Burke J.M."/>
            <person name="Salse J."/>
            <person name="Munos S."/>
            <person name="Vincourt P."/>
            <person name="Rieseberg L.H."/>
            <person name="Langlade N.B."/>
        </authorList>
    </citation>
    <scope>NUCLEOTIDE SEQUENCE [LARGE SCALE GENOMIC DNA]</scope>
    <source>
        <strain evidence="2">cv. SF193</strain>
    </source>
</reference>
<dbReference type="EMBL" id="CM007892">
    <property type="protein sequence ID" value="OTG31228.1"/>
    <property type="molecule type" value="Genomic_DNA"/>
</dbReference>
<dbReference type="OMA" id="EICCNIS"/>
<dbReference type="PANTHER" id="PTHR37610:SF95">
    <property type="entry name" value="GAG-POLYPEPTIDE OF LTR COPIA-TYPE-RELATED"/>
    <property type="match status" value="1"/>
</dbReference>
<dbReference type="PANTHER" id="PTHR37610">
    <property type="entry name" value="CCHC-TYPE DOMAIN-CONTAINING PROTEIN"/>
    <property type="match status" value="1"/>
</dbReference>
<sequence length="151" mass="17297">MMKTRRSLPAMGRPTTKSSTRVLLITYTLLIRQDSFVDGSIPKPEKTGDMYMPWMRCDAMIKGWLTNAMEKEIRGSVKYANTAAEIWKDLQERFEKESAPRAYELKQSLTITRQEGSSVSAYYTKLRGLWVEIQTVLPTPCCTCVSHGFRC</sequence>
<dbReference type="Pfam" id="PF14223">
    <property type="entry name" value="Retrotran_gag_2"/>
    <property type="match status" value="1"/>
</dbReference>